<proteinExistence type="predicted"/>
<evidence type="ECO:0000313" key="1">
    <source>
        <dbReference type="EMBL" id="VYU74022.1"/>
    </source>
</evidence>
<dbReference type="AlphaFoldDB" id="A0A6N3HC28"/>
<gene>
    <name evidence="1" type="ORF">PDLFYP31_03820</name>
</gene>
<dbReference type="EMBL" id="CACRUW010000028">
    <property type="protein sequence ID" value="VYU74022.1"/>
    <property type="molecule type" value="Genomic_DNA"/>
</dbReference>
<sequence>MVDDLDYLHIEWHLGRVRREQLLKHKTFDFLTLPTGIDILYL</sequence>
<reference evidence="1" key="1">
    <citation type="submission" date="2019-11" db="EMBL/GenBank/DDBJ databases">
        <authorList>
            <person name="Feng L."/>
        </authorList>
    </citation>
    <scope>NUCLEOTIDE SEQUENCE</scope>
    <source>
        <strain evidence="1">PdistasonisLFYP31</strain>
    </source>
</reference>
<protein>
    <submittedName>
        <fullName evidence="1">Uncharacterized protein</fullName>
    </submittedName>
</protein>
<name>A0A6N3HC28_PARDI</name>
<organism evidence="1">
    <name type="scientific">Parabacteroides distasonis</name>
    <dbReference type="NCBI Taxonomy" id="823"/>
    <lineage>
        <taxon>Bacteria</taxon>
        <taxon>Pseudomonadati</taxon>
        <taxon>Bacteroidota</taxon>
        <taxon>Bacteroidia</taxon>
        <taxon>Bacteroidales</taxon>
        <taxon>Tannerellaceae</taxon>
        <taxon>Parabacteroides</taxon>
    </lineage>
</organism>
<accession>A0A6N3HC28</accession>